<dbReference type="Pfam" id="PF03466">
    <property type="entry name" value="LysR_substrate"/>
    <property type="match status" value="1"/>
</dbReference>
<dbReference type="EMBL" id="CP054301">
    <property type="protein sequence ID" value="QKK81767.1"/>
    <property type="molecule type" value="Genomic_DNA"/>
</dbReference>
<dbReference type="Gene3D" id="3.40.190.290">
    <property type="match status" value="1"/>
</dbReference>
<dbReference type="InterPro" id="IPR005119">
    <property type="entry name" value="LysR_subst-bd"/>
</dbReference>
<dbReference type="KEGG" id="mpri:MP3633_3040"/>
<dbReference type="RefSeq" id="WP_176336136.1">
    <property type="nucleotide sequence ID" value="NZ_BAAAEF010000016.1"/>
</dbReference>
<evidence type="ECO:0000256" key="1">
    <source>
        <dbReference type="ARBA" id="ARBA00009437"/>
    </source>
</evidence>
<dbReference type="PRINTS" id="PR00039">
    <property type="entry name" value="HTHLYSR"/>
</dbReference>
<dbReference type="Gene3D" id="1.10.10.10">
    <property type="entry name" value="Winged helix-like DNA-binding domain superfamily/Winged helix DNA-binding domain"/>
    <property type="match status" value="1"/>
</dbReference>
<dbReference type="AlphaFoldDB" id="A0A859CYU7"/>
<name>A0A859CYU7_9GAMM</name>
<comment type="similarity">
    <text evidence="1">Belongs to the LysR transcriptional regulatory family.</text>
</comment>
<dbReference type="SUPFAM" id="SSF53850">
    <property type="entry name" value="Periplasmic binding protein-like II"/>
    <property type="match status" value="1"/>
</dbReference>
<evidence type="ECO:0000313" key="7">
    <source>
        <dbReference type="EMBL" id="QKK81767.1"/>
    </source>
</evidence>
<keyword evidence="2" id="KW-0805">Transcription regulation</keyword>
<evidence type="ECO:0000256" key="4">
    <source>
        <dbReference type="ARBA" id="ARBA00023159"/>
    </source>
</evidence>
<feature type="domain" description="HTH lysR-type" evidence="6">
    <location>
        <begin position="1"/>
        <end position="58"/>
    </location>
</feature>
<sequence length="318" mass="35591">MNTKQLRFFLKTAEINSIAAAARALDVAQPSITLQIENLEHELGAKLFDRSFRGVVLTESGLIFKAHAESIIRQVEQAKFDVHQFEREPAGQLSIGMTQPIGNIISVPLLALVEQNYPQIKLELYTGLSYSLSNQLLAGEIDVAISSPDGSDLSQIRQEKLFREKLFISMGCDPKVPSHKALRAKSTITFAELANHEVIVTGERDSLGYILRQYEEKTGIRVPHKPAFGQLMTTLRYVMDGYGILLSPTSAFYHLQKTDQIHALEIVEPTLWRDVYISTSANRPETAMLRAVVPLIHQVTQQECESGRWQGDIFDPTA</sequence>
<keyword evidence="4" id="KW-0010">Activator</keyword>
<dbReference type="Proteomes" id="UP000509371">
    <property type="component" value="Chromosome"/>
</dbReference>
<keyword evidence="5" id="KW-0804">Transcription</keyword>
<evidence type="ECO:0000256" key="2">
    <source>
        <dbReference type="ARBA" id="ARBA00023015"/>
    </source>
</evidence>
<dbReference type="GO" id="GO:2000142">
    <property type="term" value="P:regulation of DNA-templated transcription initiation"/>
    <property type="evidence" value="ECO:0007669"/>
    <property type="project" value="TreeGrafter"/>
</dbReference>
<dbReference type="CDD" id="cd05466">
    <property type="entry name" value="PBP2_LTTR_substrate"/>
    <property type="match status" value="1"/>
</dbReference>
<dbReference type="SUPFAM" id="SSF46785">
    <property type="entry name" value="Winged helix' DNA-binding domain"/>
    <property type="match status" value="1"/>
</dbReference>
<protein>
    <submittedName>
        <fullName evidence="7">LysR family transcriptional regulator</fullName>
    </submittedName>
</protein>
<reference evidence="7 8" key="1">
    <citation type="submission" date="2020-06" db="EMBL/GenBank/DDBJ databases">
        <authorList>
            <person name="Voronona O.L."/>
            <person name="Aksenova E.I."/>
            <person name="Kunda M.S."/>
            <person name="Semenov A.N."/>
            <person name="Ryzhova N."/>
        </authorList>
    </citation>
    <scope>NUCLEOTIDE SEQUENCE [LARGE SCALE GENOMIC DNA]</scope>
    <source>
        <strain evidence="7 8">MPKMM3633</strain>
    </source>
</reference>
<keyword evidence="3" id="KW-0238">DNA-binding</keyword>
<evidence type="ECO:0000256" key="5">
    <source>
        <dbReference type="ARBA" id="ARBA00023163"/>
    </source>
</evidence>
<dbReference type="GO" id="GO:0003677">
    <property type="term" value="F:DNA binding"/>
    <property type="evidence" value="ECO:0007669"/>
    <property type="project" value="UniProtKB-KW"/>
</dbReference>
<dbReference type="InterPro" id="IPR036388">
    <property type="entry name" value="WH-like_DNA-bd_sf"/>
</dbReference>
<dbReference type="GO" id="GO:0003700">
    <property type="term" value="F:DNA-binding transcription factor activity"/>
    <property type="evidence" value="ECO:0007669"/>
    <property type="project" value="InterPro"/>
</dbReference>
<evidence type="ECO:0000313" key="8">
    <source>
        <dbReference type="Proteomes" id="UP000509371"/>
    </source>
</evidence>
<dbReference type="PANTHER" id="PTHR30293:SF0">
    <property type="entry name" value="NITROGEN ASSIMILATION REGULATORY PROTEIN NAC"/>
    <property type="match status" value="1"/>
</dbReference>
<organism evidence="7 8">
    <name type="scientific">Marinomonas primoryensis</name>
    <dbReference type="NCBI Taxonomy" id="178399"/>
    <lineage>
        <taxon>Bacteria</taxon>
        <taxon>Pseudomonadati</taxon>
        <taxon>Pseudomonadota</taxon>
        <taxon>Gammaproteobacteria</taxon>
        <taxon>Oceanospirillales</taxon>
        <taxon>Oceanospirillaceae</taxon>
        <taxon>Marinomonas</taxon>
    </lineage>
</organism>
<dbReference type="PANTHER" id="PTHR30293">
    <property type="entry name" value="TRANSCRIPTIONAL REGULATORY PROTEIN NAC-RELATED"/>
    <property type="match status" value="1"/>
</dbReference>
<evidence type="ECO:0000256" key="3">
    <source>
        <dbReference type="ARBA" id="ARBA00023125"/>
    </source>
</evidence>
<accession>A0A859CYU7</accession>
<gene>
    <name evidence="7" type="ORF">MP3633_3040</name>
</gene>
<dbReference type="Pfam" id="PF00126">
    <property type="entry name" value="HTH_1"/>
    <property type="match status" value="1"/>
</dbReference>
<proteinExistence type="inferred from homology"/>
<dbReference type="PROSITE" id="PS50931">
    <property type="entry name" value="HTH_LYSR"/>
    <property type="match status" value="1"/>
</dbReference>
<dbReference type="InterPro" id="IPR000847">
    <property type="entry name" value="LysR_HTH_N"/>
</dbReference>
<dbReference type="InterPro" id="IPR036390">
    <property type="entry name" value="WH_DNA-bd_sf"/>
</dbReference>
<dbReference type="FunFam" id="1.10.10.10:FF:000001">
    <property type="entry name" value="LysR family transcriptional regulator"/>
    <property type="match status" value="1"/>
</dbReference>
<evidence type="ECO:0000259" key="6">
    <source>
        <dbReference type="PROSITE" id="PS50931"/>
    </source>
</evidence>